<reference evidence="15" key="1">
    <citation type="submission" date="2021-02" db="EMBL/GenBank/DDBJ databases">
        <authorList>
            <person name="Nowell W R."/>
        </authorList>
    </citation>
    <scope>NUCLEOTIDE SEQUENCE</scope>
</reference>
<dbReference type="CDD" id="cd17757">
    <property type="entry name" value="MCM6"/>
    <property type="match status" value="1"/>
</dbReference>
<keyword evidence="10" id="KW-0539">Nucleus</keyword>
<dbReference type="AlphaFoldDB" id="A0A8S2W7F6"/>
<evidence type="ECO:0000256" key="9">
    <source>
        <dbReference type="ARBA" id="ARBA00023125"/>
    </source>
</evidence>
<dbReference type="GO" id="GO:0005524">
    <property type="term" value="F:ATP binding"/>
    <property type="evidence" value="ECO:0007669"/>
    <property type="project" value="UniProtKB-KW"/>
</dbReference>
<dbReference type="Pfam" id="PF00493">
    <property type="entry name" value="MCM"/>
    <property type="match status" value="1"/>
</dbReference>
<dbReference type="PANTHER" id="PTHR11630:SF43">
    <property type="entry name" value="DNA REPLICATION LICENSING FACTOR MCM6"/>
    <property type="match status" value="1"/>
</dbReference>
<dbReference type="GO" id="GO:0016787">
    <property type="term" value="F:hydrolase activity"/>
    <property type="evidence" value="ECO:0007669"/>
    <property type="project" value="UniProtKB-KW"/>
</dbReference>
<feature type="region of interest" description="Disordered" evidence="13">
    <location>
        <begin position="508"/>
        <end position="546"/>
    </location>
</feature>
<protein>
    <recommendedName>
        <fullName evidence="3">DNA helicase</fullName>
        <ecNumber evidence="3">3.6.4.12</ecNumber>
    </recommendedName>
</protein>
<dbReference type="InterPro" id="IPR027417">
    <property type="entry name" value="P-loop_NTPase"/>
</dbReference>
<comment type="caution">
    <text evidence="15">The sequence shown here is derived from an EMBL/GenBank/DDBJ whole genome shotgun (WGS) entry which is preliminary data.</text>
</comment>
<dbReference type="GO" id="GO:1902969">
    <property type="term" value="P:mitotic DNA replication"/>
    <property type="evidence" value="ECO:0007669"/>
    <property type="project" value="TreeGrafter"/>
</dbReference>
<keyword evidence="8 12" id="KW-0067">ATP-binding</keyword>
<keyword evidence="4" id="KW-0235">DNA replication</keyword>
<dbReference type="InterPro" id="IPR041562">
    <property type="entry name" value="MCM_lid"/>
</dbReference>
<name>A0A8S2W7F6_9BILA</name>
<dbReference type="SMART" id="SM00350">
    <property type="entry name" value="MCM"/>
    <property type="match status" value="1"/>
</dbReference>
<evidence type="ECO:0000256" key="2">
    <source>
        <dbReference type="ARBA" id="ARBA00008010"/>
    </source>
</evidence>
<feature type="non-terminal residue" evidence="15">
    <location>
        <position position="1"/>
    </location>
</feature>
<evidence type="ECO:0000256" key="6">
    <source>
        <dbReference type="ARBA" id="ARBA00022801"/>
    </source>
</evidence>
<keyword evidence="6" id="KW-0378">Hydrolase</keyword>
<dbReference type="Pfam" id="PF17855">
    <property type="entry name" value="MCM_lid"/>
    <property type="match status" value="1"/>
</dbReference>
<dbReference type="Gene3D" id="3.40.50.300">
    <property type="entry name" value="P-loop containing nucleotide triphosphate hydrolases"/>
    <property type="match status" value="1"/>
</dbReference>
<proteinExistence type="inferred from homology"/>
<comment type="similarity">
    <text evidence="2 12">Belongs to the MCM family.</text>
</comment>
<dbReference type="PRINTS" id="PR01657">
    <property type="entry name" value="MCMFAMILY"/>
</dbReference>
<evidence type="ECO:0000256" key="8">
    <source>
        <dbReference type="ARBA" id="ARBA00022840"/>
    </source>
</evidence>
<dbReference type="GO" id="GO:0000727">
    <property type="term" value="P:double-strand break repair via break-induced replication"/>
    <property type="evidence" value="ECO:0007669"/>
    <property type="project" value="TreeGrafter"/>
</dbReference>
<dbReference type="GO" id="GO:0042555">
    <property type="term" value="C:MCM complex"/>
    <property type="evidence" value="ECO:0007669"/>
    <property type="project" value="TreeGrafter"/>
</dbReference>
<evidence type="ECO:0000256" key="7">
    <source>
        <dbReference type="ARBA" id="ARBA00022806"/>
    </source>
</evidence>
<dbReference type="InterPro" id="IPR018525">
    <property type="entry name" value="MCM_CS"/>
</dbReference>
<dbReference type="Proteomes" id="UP000676336">
    <property type="component" value="Unassembled WGS sequence"/>
</dbReference>
<organism evidence="15 16">
    <name type="scientific">Rotaria magnacalcarata</name>
    <dbReference type="NCBI Taxonomy" id="392030"/>
    <lineage>
        <taxon>Eukaryota</taxon>
        <taxon>Metazoa</taxon>
        <taxon>Spiralia</taxon>
        <taxon>Gnathifera</taxon>
        <taxon>Rotifera</taxon>
        <taxon>Eurotatoria</taxon>
        <taxon>Bdelloidea</taxon>
        <taxon>Philodinida</taxon>
        <taxon>Philodinidae</taxon>
        <taxon>Rotaria</taxon>
    </lineage>
</organism>
<dbReference type="InterPro" id="IPR041024">
    <property type="entry name" value="Mcm6_C"/>
</dbReference>
<evidence type="ECO:0000256" key="5">
    <source>
        <dbReference type="ARBA" id="ARBA00022741"/>
    </source>
</evidence>
<sequence>YSAEGVRGLKALGVRDLTYHLAFLACHITPAEQTTVATLLSSDSKKKRIESMMSDKNLFSNLRTSLFPTIYGNDEIKSGILLMLFGGVPKRTMEKTSLRGDINICIVGDPSTAKSQFLKQVAEFSPRAVYTSGKASTAAGLTAAVVKDEESSEFVIEAGALMLADNGVCCIDEFDKMDPKDQVAIHEAMEQQTISITKAGIKATLNARTSILAAANPIAGRYDKSRSLRHNVNMSAPIMSRFDLFFIVIDECNDVTDYNIAERIIDLHTSGTRVSNPSLVTPYTFNDIRDYITYVKAAVQPKLTSVAKEHIIGLYKQLRLRETSSSSTGRVSSSSTPITVRQLESLIRLSEAVAKMYCQEEIDIKHVQEAYRLLSKAIIHVDQPEIDLNEYNRPTETATDEPTEEDTNKDETKISVDEYKRLTNIMVYQLRKLDEEQESDSQSTVVMPGVKRRELVNWVLEQLADEINSLDELARKKATLDKIIDRLVHVDEILIQLDKRTVSQFGATTDGKTATAGEEEEEEDSEDPDGNNLYLIVHPNYVTEDQ</sequence>
<keyword evidence="11" id="KW-0131">Cell cycle</keyword>
<keyword evidence="5 12" id="KW-0547">Nucleotide-binding</keyword>
<evidence type="ECO:0000256" key="1">
    <source>
        <dbReference type="ARBA" id="ARBA00004123"/>
    </source>
</evidence>
<keyword evidence="9 12" id="KW-0238">DNA-binding</keyword>
<evidence type="ECO:0000313" key="16">
    <source>
        <dbReference type="Proteomes" id="UP000676336"/>
    </source>
</evidence>
<keyword evidence="7" id="KW-0347">Helicase</keyword>
<dbReference type="Gene3D" id="1.20.58.870">
    <property type="match status" value="1"/>
</dbReference>
<dbReference type="PROSITE" id="PS50051">
    <property type="entry name" value="MCM_2"/>
    <property type="match status" value="1"/>
</dbReference>
<dbReference type="EC" id="3.6.4.12" evidence="3"/>
<dbReference type="PROSITE" id="PS00847">
    <property type="entry name" value="MCM_1"/>
    <property type="match status" value="1"/>
</dbReference>
<dbReference type="GO" id="GO:1990518">
    <property type="term" value="F:single-stranded 3'-5' DNA helicase activity"/>
    <property type="evidence" value="ECO:0007669"/>
    <property type="project" value="TreeGrafter"/>
</dbReference>
<gene>
    <name evidence="15" type="ORF">SMN809_LOCUS32039</name>
</gene>
<evidence type="ECO:0000256" key="10">
    <source>
        <dbReference type="ARBA" id="ARBA00023242"/>
    </source>
</evidence>
<dbReference type="GO" id="GO:0003697">
    <property type="term" value="F:single-stranded DNA binding"/>
    <property type="evidence" value="ECO:0007669"/>
    <property type="project" value="TreeGrafter"/>
</dbReference>
<evidence type="ECO:0000256" key="13">
    <source>
        <dbReference type="SAM" id="MobiDB-lite"/>
    </source>
</evidence>
<dbReference type="InterPro" id="IPR001208">
    <property type="entry name" value="MCM_dom"/>
</dbReference>
<dbReference type="SUPFAM" id="SSF52540">
    <property type="entry name" value="P-loop containing nucleoside triphosphate hydrolases"/>
    <property type="match status" value="1"/>
</dbReference>
<comment type="subcellular location">
    <subcellularLocation>
        <location evidence="1">Nucleus</location>
    </subcellularLocation>
</comment>
<evidence type="ECO:0000256" key="11">
    <source>
        <dbReference type="ARBA" id="ARBA00023306"/>
    </source>
</evidence>
<dbReference type="PANTHER" id="PTHR11630">
    <property type="entry name" value="DNA REPLICATION LICENSING FACTOR MCM FAMILY MEMBER"/>
    <property type="match status" value="1"/>
</dbReference>
<evidence type="ECO:0000256" key="12">
    <source>
        <dbReference type="RuleBase" id="RU004070"/>
    </source>
</evidence>
<accession>A0A8S2W7F6</accession>
<dbReference type="FunFam" id="3.40.50.300:FF:000115">
    <property type="entry name" value="DNA helicase"/>
    <property type="match status" value="1"/>
</dbReference>
<evidence type="ECO:0000256" key="4">
    <source>
        <dbReference type="ARBA" id="ARBA00022705"/>
    </source>
</evidence>
<feature type="compositionally biased region" description="Acidic residues" evidence="13">
    <location>
        <begin position="517"/>
        <end position="529"/>
    </location>
</feature>
<dbReference type="GO" id="GO:0005634">
    <property type="term" value="C:nucleus"/>
    <property type="evidence" value="ECO:0007669"/>
    <property type="project" value="UniProtKB-SubCell"/>
</dbReference>
<feature type="compositionally biased region" description="Acidic residues" evidence="13">
    <location>
        <begin position="398"/>
        <end position="408"/>
    </location>
</feature>
<dbReference type="EMBL" id="CAJOBI010065880">
    <property type="protein sequence ID" value="CAF4435814.1"/>
    <property type="molecule type" value="Genomic_DNA"/>
</dbReference>
<dbReference type="InterPro" id="IPR031327">
    <property type="entry name" value="MCM"/>
</dbReference>
<dbReference type="Pfam" id="PF18263">
    <property type="entry name" value="WHD_MCM6"/>
    <property type="match status" value="1"/>
</dbReference>
<evidence type="ECO:0000259" key="14">
    <source>
        <dbReference type="PROSITE" id="PS50051"/>
    </source>
</evidence>
<feature type="domain" description="MCM C-terminal AAA(+) ATPase" evidence="14">
    <location>
        <begin position="58"/>
        <end position="264"/>
    </location>
</feature>
<evidence type="ECO:0000256" key="3">
    <source>
        <dbReference type="ARBA" id="ARBA00012551"/>
    </source>
</evidence>
<evidence type="ECO:0000313" key="15">
    <source>
        <dbReference type="EMBL" id="CAF4435814.1"/>
    </source>
</evidence>
<feature type="region of interest" description="Disordered" evidence="13">
    <location>
        <begin position="392"/>
        <end position="411"/>
    </location>
</feature>